<dbReference type="SUPFAM" id="SSF53706">
    <property type="entry name" value="Formate dehydrogenase/DMSO reductase, domains 1-3"/>
    <property type="match status" value="1"/>
</dbReference>
<keyword evidence="7" id="KW-1185">Reference proteome</keyword>
<dbReference type="AlphaFoldDB" id="A0A1X7AG02"/>
<dbReference type="GO" id="GO:0016491">
    <property type="term" value="F:oxidoreductase activity"/>
    <property type="evidence" value="ECO:0007669"/>
    <property type="project" value="UniProtKB-KW"/>
</dbReference>
<dbReference type="GO" id="GO:0046872">
    <property type="term" value="F:metal ion binding"/>
    <property type="evidence" value="ECO:0007669"/>
    <property type="project" value="UniProtKB-KW"/>
</dbReference>
<dbReference type="PROSITE" id="PS51669">
    <property type="entry name" value="4FE4S_MOW_BIS_MGD"/>
    <property type="match status" value="1"/>
</dbReference>
<evidence type="ECO:0000256" key="2">
    <source>
        <dbReference type="ARBA" id="ARBA00022723"/>
    </source>
</evidence>
<dbReference type="Pfam" id="PF00384">
    <property type="entry name" value="Molybdopterin"/>
    <property type="match status" value="1"/>
</dbReference>
<evidence type="ECO:0000256" key="3">
    <source>
        <dbReference type="ARBA" id="ARBA00023004"/>
    </source>
</evidence>
<comment type="similarity">
    <text evidence="1">Belongs to the prokaryotic molybdopterin-containing oxidoreductase family.</text>
</comment>
<dbReference type="Gene3D" id="2.40.40.20">
    <property type="match status" value="1"/>
</dbReference>
<feature type="domain" description="4Fe-4S Mo/W bis-MGD-type" evidence="5">
    <location>
        <begin position="16"/>
        <end position="72"/>
    </location>
</feature>
<reference evidence="6 7" key="1">
    <citation type="submission" date="2017-03" db="EMBL/GenBank/DDBJ databases">
        <authorList>
            <person name="Afonso C.L."/>
            <person name="Miller P.J."/>
            <person name="Scott M.A."/>
            <person name="Spackman E."/>
            <person name="Goraichik I."/>
            <person name="Dimitrov K.M."/>
            <person name="Suarez D.L."/>
            <person name="Swayne D.E."/>
        </authorList>
    </citation>
    <scope>NUCLEOTIDE SEQUENCE [LARGE SCALE GENOMIC DNA]</scope>
    <source>
        <strain evidence="6">SB41UT1</strain>
    </source>
</reference>
<dbReference type="EC" id="1.1.99.33" evidence="6"/>
<dbReference type="Gene3D" id="3.40.50.740">
    <property type="match status" value="2"/>
</dbReference>
<dbReference type="PANTHER" id="PTHR43742:SF2">
    <property type="entry name" value="ASSIMILATORY NITRATE REDUCTASE CATALYTIC SUBUNIT"/>
    <property type="match status" value="1"/>
</dbReference>
<proteinExistence type="inferred from homology"/>
<dbReference type="Proteomes" id="UP000196573">
    <property type="component" value="Unassembled WGS sequence"/>
</dbReference>
<dbReference type="Gene3D" id="2.20.25.90">
    <property type="entry name" value="ADC-like domains"/>
    <property type="match status" value="1"/>
</dbReference>
<evidence type="ECO:0000313" key="6">
    <source>
        <dbReference type="EMBL" id="SMA37972.1"/>
    </source>
</evidence>
<keyword evidence="3" id="KW-0408">Iron</keyword>
<dbReference type="InterPro" id="IPR006656">
    <property type="entry name" value="Mopterin_OxRdtase"/>
</dbReference>
<dbReference type="GO" id="GO:0051536">
    <property type="term" value="F:iron-sulfur cluster binding"/>
    <property type="evidence" value="ECO:0007669"/>
    <property type="project" value="UniProtKB-KW"/>
</dbReference>
<dbReference type="InterPro" id="IPR050612">
    <property type="entry name" value="Prok_Mopterin_Oxidored"/>
</dbReference>
<dbReference type="PANTHER" id="PTHR43742">
    <property type="entry name" value="TRIMETHYLAMINE-N-OXIDE REDUCTASE"/>
    <property type="match status" value="1"/>
</dbReference>
<dbReference type="Pfam" id="PF01568">
    <property type="entry name" value="Molydop_binding"/>
    <property type="match status" value="1"/>
</dbReference>
<evidence type="ECO:0000313" key="7">
    <source>
        <dbReference type="Proteomes" id="UP000196573"/>
    </source>
</evidence>
<dbReference type="Gene3D" id="3.40.228.10">
    <property type="entry name" value="Dimethylsulfoxide Reductase, domain 2"/>
    <property type="match status" value="1"/>
</dbReference>
<gene>
    <name evidence="6" type="primary">fdhF_1</name>
    <name evidence="6" type="ORF">EHSB41UT_00811</name>
</gene>
<dbReference type="InterPro" id="IPR006657">
    <property type="entry name" value="MoPterin_dinucl-bd_dom"/>
</dbReference>
<sequence length="780" mass="86471">MVSAPEKDQAINNDSGTWKTTACMLCSINCGIQVLEKDGEFLKIRGDKNHGTSEGYLCQKAGRLNHYQNHNGRLTQPLKKQPDGSFSLIAWEQAISEIAARLKSIKQEHGGHAIAYYGGGGQGNHLGGAYSSAFREALGIEYVYTALAQEKTGDFWVNGKLYGRQSCFVSEDMHTADYSLVLGANPWIAHGMPQARKVLQDIKKDDKRTLVVVDPRVSETAKMADIHLQVKPGRDAYLLSAMIAIMIRDGLVDQNFIDQHTTDYQQVQSVFSAIDIGAYCEYAGISESLAKQVAHGFATAKTACVRADLGIQQSLHSTLNSYLEKLLYLLTGNFNREGGNYLAPLFAPLIAHSPDPDDGGMVTRVTGARAIAKIFPPNVLPREINTDHPERVRAVWVDSGNPAMTGADSKAYVEAFEKLDLLVAVDIAETETTALADYILPAPSQFEKMEASFFTYGNDWQGKPTTFFHLRKAVSEAKGDTLTEPEIYRRMCVALGVIPERFPVMEKLARFYLKHPGSRAFPLAMAVYFKSNPKMIPYASAIIYSTLGRALPKGQETAAIVWGICQFFVQRWAKQVQATGLQGKGMQLGHQLFQRILATDTASPLGSFDANVDPWKLMRHKDKKVHLAIPELLEQLQSLADEASSYRDSTDSEYPFTLMAGERRSWNANQIYRNPDWRKKDIDGSMRMHPDDAEAFKVQTGDSLYCESARARIKVTVEVDNTVQPGMVTLPHGYGMKYRDEGGAWQQNGPAINLLTDADYCDEIAKTPFHKTVPVRLSVA</sequence>
<protein>
    <submittedName>
        <fullName evidence="6">Formate dehydrogenase H</fullName>
        <ecNumber evidence="6">1.1.99.33</ecNumber>
    </submittedName>
</protein>
<dbReference type="InterPro" id="IPR006963">
    <property type="entry name" value="Mopterin_OxRdtase_4Fe-4S_dom"/>
</dbReference>
<accession>A0A1X7AG02</accession>
<keyword evidence="4" id="KW-0411">Iron-sulfur</keyword>
<dbReference type="SMART" id="SM00926">
    <property type="entry name" value="Molybdop_Fe4S4"/>
    <property type="match status" value="1"/>
</dbReference>
<evidence type="ECO:0000259" key="5">
    <source>
        <dbReference type="PROSITE" id="PS51669"/>
    </source>
</evidence>
<dbReference type="OrthoDB" id="9815647at2"/>
<dbReference type="Pfam" id="PF04879">
    <property type="entry name" value="Molybdop_Fe4S4"/>
    <property type="match status" value="1"/>
</dbReference>
<dbReference type="SUPFAM" id="SSF50692">
    <property type="entry name" value="ADC-like"/>
    <property type="match status" value="1"/>
</dbReference>
<dbReference type="RefSeq" id="WP_087107172.1">
    <property type="nucleotide sequence ID" value="NZ_CBCSCN010000001.1"/>
</dbReference>
<keyword evidence="6" id="KW-0560">Oxidoreductase</keyword>
<dbReference type="GO" id="GO:0043546">
    <property type="term" value="F:molybdopterin cofactor binding"/>
    <property type="evidence" value="ECO:0007669"/>
    <property type="project" value="InterPro"/>
</dbReference>
<dbReference type="EMBL" id="FWPT01000002">
    <property type="protein sequence ID" value="SMA37972.1"/>
    <property type="molecule type" value="Genomic_DNA"/>
</dbReference>
<evidence type="ECO:0000256" key="1">
    <source>
        <dbReference type="ARBA" id="ARBA00010312"/>
    </source>
</evidence>
<dbReference type="InterPro" id="IPR009010">
    <property type="entry name" value="Asp_de-COase-like_dom_sf"/>
</dbReference>
<organism evidence="6 7">
    <name type="scientific">Parendozoicomonas haliclonae</name>
    <dbReference type="NCBI Taxonomy" id="1960125"/>
    <lineage>
        <taxon>Bacteria</taxon>
        <taxon>Pseudomonadati</taxon>
        <taxon>Pseudomonadota</taxon>
        <taxon>Gammaproteobacteria</taxon>
        <taxon>Oceanospirillales</taxon>
        <taxon>Endozoicomonadaceae</taxon>
        <taxon>Parendozoicomonas</taxon>
    </lineage>
</organism>
<name>A0A1X7AG02_9GAMM</name>
<keyword evidence="2" id="KW-0479">Metal-binding</keyword>
<evidence type="ECO:0000256" key="4">
    <source>
        <dbReference type="ARBA" id="ARBA00023014"/>
    </source>
</evidence>